<dbReference type="EMBL" id="BMIQ01000008">
    <property type="protein sequence ID" value="GGE18694.1"/>
    <property type="molecule type" value="Genomic_DNA"/>
</dbReference>
<evidence type="ECO:0000256" key="1">
    <source>
        <dbReference type="ARBA" id="ARBA00009981"/>
    </source>
</evidence>
<protein>
    <recommendedName>
        <fullName evidence="2">Antitoxin</fullName>
    </recommendedName>
</protein>
<reference evidence="3" key="1">
    <citation type="journal article" date="2014" name="Int. J. Syst. Evol. Microbiol.">
        <title>Complete genome sequence of Corynebacterium casei LMG S-19264T (=DSM 44701T), isolated from a smear-ripened cheese.</title>
        <authorList>
            <consortium name="US DOE Joint Genome Institute (JGI-PGF)"/>
            <person name="Walter F."/>
            <person name="Albersmeier A."/>
            <person name="Kalinowski J."/>
            <person name="Ruckert C."/>
        </authorList>
    </citation>
    <scope>NUCLEOTIDE SEQUENCE</scope>
    <source>
        <strain evidence="3">CGMCC 1.15367</strain>
    </source>
</reference>
<comment type="similarity">
    <text evidence="1 2">Belongs to the phD/YefM antitoxin family.</text>
</comment>
<name>A0A916ZY18_9HYPH</name>
<evidence type="ECO:0000313" key="3">
    <source>
        <dbReference type="EMBL" id="GGE18694.1"/>
    </source>
</evidence>
<dbReference type="Pfam" id="PF02604">
    <property type="entry name" value="PhdYeFM_antitox"/>
    <property type="match status" value="1"/>
</dbReference>
<dbReference type="InterPro" id="IPR036165">
    <property type="entry name" value="YefM-like_sf"/>
</dbReference>
<dbReference type="InterPro" id="IPR006442">
    <property type="entry name" value="Antitoxin_Phd/YefM"/>
</dbReference>
<evidence type="ECO:0000313" key="4">
    <source>
        <dbReference type="Proteomes" id="UP000644699"/>
    </source>
</evidence>
<accession>A0A916ZY18</accession>
<keyword evidence="4" id="KW-1185">Reference proteome</keyword>
<dbReference type="AlphaFoldDB" id="A0A916ZY18"/>
<reference evidence="3" key="2">
    <citation type="submission" date="2020-09" db="EMBL/GenBank/DDBJ databases">
        <authorList>
            <person name="Sun Q."/>
            <person name="Zhou Y."/>
        </authorList>
    </citation>
    <scope>NUCLEOTIDE SEQUENCE</scope>
    <source>
        <strain evidence="3">CGMCC 1.15367</strain>
    </source>
</reference>
<dbReference type="NCBIfam" id="TIGR01552">
    <property type="entry name" value="phd_fam"/>
    <property type="match status" value="1"/>
</dbReference>
<evidence type="ECO:0000256" key="2">
    <source>
        <dbReference type="RuleBase" id="RU362080"/>
    </source>
</evidence>
<dbReference type="RefSeq" id="WP_188912050.1">
    <property type="nucleotide sequence ID" value="NZ_BMIQ01000008.1"/>
</dbReference>
<proteinExistence type="inferred from homology"/>
<dbReference type="Gene3D" id="3.40.1620.10">
    <property type="entry name" value="YefM-like domain"/>
    <property type="match status" value="1"/>
</dbReference>
<dbReference type="Proteomes" id="UP000644699">
    <property type="component" value="Unassembled WGS sequence"/>
</dbReference>
<dbReference type="SUPFAM" id="SSF143120">
    <property type="entry name" value="YefM-like"/>
    <property type="match status" value="1"/>
</dbReference>
<gene>
    <name evidence="3" type="ORF">GCM10011390_42350</name>
</gene>
<organism evidence="3 4">
    <name type="scientific">Aureimonas endophytica</name>
    <dbReference type="NCBI Taxonomy" id="2027858"/>
    <lineage>
        <taxon>Bacteria</taxon>
        <taxon>Pseudomonadati</taxon>
        <taxon>Pseudomonadota</taxon>
        <taxon>Alphaproteobacteria</taxon>
        <taxon>Hyphomicrobiales</taxon>
        <taxon>Aurantimonadaceae</taxon>
        <taxon>Aureimonas</taxon>
    </lineage>
</organism>
<comment type="caution">
    <text evidence="3">The sequence shown here is derived from an EMBL/GenBank/DDBJ whole genome shotgun (WGS) entry which is preliminary data.</text>
</comment>
<sequence>MRMVNMHEAKTHLSRLVDEAAKGEPFVIARAGKPLVKVVPIEEAAPVERPPRIGFMVGQGSVPDDFDTMYADEIRRMFEGED</sequence>
<comment type="function">
    <text evidence="2">Antitoxin component of a type II toxin-antitoxin (TA) system.</text>
</comment>